<evidence type="ECO:0008006" key="4">
    <source>
        <dbReference type="Google" id="ProtNLM"/>
    </source>
</evidence>
<dbReference type="STRING" id="1071380.I2H9Z8"/>
<dbReference type="HOGENOM" id="CLU_043059_2_0_1"/>
<dbReference type="Pfam" id="PF12326">
    <property type="entry name" value="EOS1"/>
    <property type="match status" value="1"/>
</dbReference>
<proteinExistence type="predicted"/>
<keyword evidence="1" id="KW-1133">Transmembrane helix</keyword>
<evidence type="ECO:0000313" key="3">
    <source>
        <dbReference type="Proteomes" id="UP000002866"/>
    </source>
</evidence>
<evidence type="ECO:0000256" key="1">
    <source>
        <dbReference type="SAM" id="Phobius"/>
    </source>
</evidence>
<keyword evidence="1" id="KW-0472">Membrane</keyword>
<dbReference type="GO" id="GO:0034599">
    <property type="term" value="P:cellular response to oxidative stress"/>
    <property type="evidence" value="ECO:0007669"/>
    <property type="project" value="EnsemblFungi"/>
</dbReference>
<sequence>MHLHSTNLSNDLYSINTFQSSIENNDSRRSISSLSHLNGSSQTSPQTLPSQASLIYTNSTTLAKAYSSMKTLSLSHLTAKQHFLMALCRDVSLLPPIINIFQSLKKSWSLLSSNQDIFNTINPTHITAMFSLHFNSQNNISSISNISSTNNTINYDNILIQSLTNLTRANASEYFLCSIWSSVSLYLTYATLDSLMIRWIVKYSTLAAILRMFSMSLLILTIESLLINSFSLDSDYYLHVWIIISCILTIVFIWQSYITSNLNYVNHQSNEKDIDSNDDSLSNSSSNSIDSHVYSRRQKKLKKKNKKIFLVSKKRTIDLYKIIVFCVVPVGIASFLTMVGILRNLFIQRIDIEELTFLLNGSMQIHQ</sequence>
<dbReference type="EMBL" id="HE806325">
    <property type="protein sequence ID" value="CCH63200.1"/>
    <property type="molecule type" value="Genomic_DNA"/>
</dbReference>
<dbReference type="InterPro" id="IPR021100">
    <property type="entry name" value="N-glycosylation_EOS1"/>
</dbReference>
<gene>
    <name evidence="2" type="primary">TBLA0J02060</name>
    <name evidence="2" type="ORF">TBLA_0J02060</name>
</gene>
<keyword evidence="3" id="KW-1185">Reference proteome</keyword>
<dbReference type="GO" id="GO:0006487">
    <property type="term" value="P:protein N-linked glycosylation"/>
    <property type="evidence" value="ECO:0007669"/>
    <property type="project" value="EnsemblFungi"/>
</dbReference>
<dbReference type="Proteomes" id="UP000002866">
    <property type="component" value="Chromosome 10"/>
</dbReference>
<organism evidence="2 3">
    <name type="scientific">Henningerozyma blattae (strain ATCC 34711 / CBS 6284 / DSM 70876 / NBRC 10599 / NRRL Y-10934 / UCD 77-7)</name>
    <name type="common">Yeast</name>
    <name type="synonym">Tetrapisispora blattae</name>
    <dbReference type="NCBI Taxonomy" id="1071380"/>
    <lineage>
        <taxon>Eukaryota</taxon>
        <taxon>Fungi</taxon>
        <taxon>Dikarya</taxon>
        <taxon>Ascomycota</taxon>
        <taxon>Saccharomycotina</taxon>
        <taxon>Saccharomycetes</taxon>
        <taxon>Saccharomycetales</taxon>
        <taxon>Saccharomycetaceae</taxon>
        <taxon>Henningerozyma</taxon>
    </lineage>
</organism>
<dbReference type="RefSeq" id="XP_004182719.1">
    <property type="nucleotide sequence ID" value="XM_004182671.1"/>
</dbReference>
<accession>I2H9Z8</accession>
<dbReference type="InParanoid" id="I2H9Z8"/>
<dbReference type="GeneID" id="14498382"/>
<dbReference type="KEGG" id="tbl:TBLA_0J02060"/>
<dbReference type="OMA" id="SLMIRWI"/>
<name>I2H9Z8_HENB6</name>
<dbReference type="OrthoDB" id="2139606at2759"/>
<dbReference type="PRINTS" id="PR02070">
    <property type="entry name" value="NGLYCOSEOS1"/>
</dbReference>
<dbReference type="GO" id="GO:0005789">
    <property type="term" value="C:endoplasmic reticulum membrane"/>
    <property type="evidence" value="ECO:0007669"/>
    <property type="project" value="EnsemblFungi"/>
</dbReference>
<feature type="transmembrane region" description="Helical" evidence="1">
    <location>
        <begin position="208"/>
        <end position="230"/>
    </location>
</feature>
<dbReference type="PANTHER" id="PTHR28147:SF1">
    <property type="entry name" value="N-GLYCOSYLATION PROTEIN EOS1"/>
    <property type="match status" value="1"/>
</dbReference>
<protein>
    <recommendedName>
        <fullName evidence="4">N-glycosylation protein EOS1</fullName>
    </recommendedName>
</protein>
<dbReference type="PANTHER" id="PTHR28147">
    <property type="entry name" value="N-GLYCOSYLATION PROTEIN EOS1"/>
    <property type="match status" value="1"/>
</dbReference>
<dbReference type="AlphaFoldDB" id="I2H9Z8"/>
<evidence type="ECO:0000313" key="2">
    <source>
        <dbReference type="EMBL" id="CCH63200.1"/>
    </source>
</evidence>
<keyword evidence="1" id="KW-0812">Transmembrane</keyword>
<feature type="transmembrane region" description="Helical" evidence="1">
    <location>
        <begin position="322"/>
        <end position="342"/>
    </location>
</feature>
<reference evidence="2 3" key="1">
    <citation type="journal article" date="2011" name="Proc. Natl. Acad. Sci. U.S.A.">
        <title>Evolutionary erosion of yeast sex chromosomes by mating-type switching accidents.</title>
        <authorList>
            <person name="Gordon J.L."/>
            <person name="Armisen D."/>
            <person name="Proux-Wera E."/>
            <person name="Oheigeartaigh S.S."/>
            <person name="Byrne K.P."/>
            <person name="Wolfe K.H."/>
        </authorList>
    </citation>
    <scope>NUCLEOTIDE SEQUENCE [LARGE SCALE GENOMIC DNA]</scope>
    <source>
        <strain evidence="3">ATCC 34711 / CBS 6284 / DSM 70876 / NBRC 10599 / NRRL Y-10934 / UCD 77-7</strain>
    </source>
</reference>
<dbReference type="eggNOG" id="ENOG502QTWB">
    <property type="taxonomic scope" value="Eukaryota"/>
</dbReference>
<feature type="transmembrane region" description="Helical" evidence="1">
    <location>
        <begin position="236"/>
        <end position="254"/>
    </location>
</feature>